<dbReference type="Gene3D" id="3.30.70.100">
    <property type="match status" value="1"/>
</dbReference>
<evidence type="ECO:0000259" key="9">
    <source>
        <dbReference type="Pfam" id="PF00924"/>
    </source>
</evidence>
<dbReference type="InterPro" id="IPR010920">
    <property type="entry name" value="LSM_dom_sf"/>
</dbReference>
<dbReference type="SUPFAM" id="SSF82861">
    <property type="entry name" value="Mechanosensitive channel protein MscS (YggB), transmembrane region"/>
    <property type="match status" value="1"/>
</dbReference>
<dbReference type="GO" id="GO:0055085">
    <property type="term" value="P:transmembrane transport"/>
    <property type="evidence" value="ECO:0007669"/>
    <property type="project" value="InterPro"/>
</dbReference>
<protein>
    <submittedName>
        <fullName evidence="12">Putative mechanosensitive ion channel protein</fullName>
    </submittedName>
</protein>
<evidence type="ECO:0000256" key="2">
    <source>
        <dbReference type="ARBA" id="ARBA00008017"/>
    </source>
</evidence>
<feature type="domain" description="Mechanosensitive ion channel transmembrane helices 2/3" evidence="11">
    <location>
        <begin position="317"/>
        <end position="356"/>
    </location>
</feature>
<dbReference type="PANTHER" id="PTHR30566">
    <property type="entry name" value="YNAI-RELATED MECHANOSENSITIVE ION CHANNEL"/>
    <property type="match status" value="1"/>
</dbReference>
<dbReference type="EMBL" id="JF429404">
    <property type="protein sequence ID" value="AEQ20298.1"/>
    <property type="molecule type" value="Genomic_DNA"/>
</dbReference>
<comment type="subcellular location">
    <subcellularLocation>
        <location evidence="1">Cell membrane</location>
        <topology evidence="1">Multi-pass membrane protein</topology>
    </subcellularLocation>
</comment>
<sequence length="544" mass="59424">MKVLPSWRLLAAAALGLGSMNAQATLVPKPAPPKETPAQDPLNRQSPQSSVVSFLEACRSGNFSRAAKYIDLENIPREQRQSEGPRVAQELQQVLNRDTDFDLADLSKEPEGDLSDGLPGDRERLGSYNLNGKVVDLQLQRKTRRSGVAVWLFSSDSAALAPQLAQVTSDSVIERYLPTVLVNWNLAGTPAWRWIALALIAIAVAALSRSLSRLGIAVLRPVVRMFFPRLESLVEALRGPAQLLLAGALFRASVEWLAPPALLRLYLDRICALLIILGTAWFFSRTADLIIEQVRLRLEARRSTLSRSAMPLASRAVKITICVLALTAVIGSWGYNTSAILAGLGIGGIAIALAAQKTIENLFGGVAVVSDRPVAVGDFCKFGDRVGTVEDIGLRSTRLRTLDRTLVSVPNSEFSSMVLENYSKRDKVLFHTTLNLRRDTKPAQVRSILESIHRILSEDSKVETGTLPVRFIGAGSYSLDIEIFAYIRTADYDEFLQLQQDLLLRIMDAITAAGSALALPTQASIDYSDTHEPATVKELTGNSR</sequence>
<feature type="domain" description="Mechanosensitive ion channel MscS C-terminal" evidence="10">
    <location>
        <begin position="433"/>
        <end position="515"/>
    </location>
</feature>
<evidence type="ECO:0000256" key="3">
    <source>
        <dbReference type="ARBA" id="ARBA00022475"/>
    </source>
</evidence>
<keyword evidence="6" id="KW-0472">Membrane</keyword>
<dbReference type="AlphaFoldDB" id="G4WV46"/>
<dbReference type="GO" id="GO:0005886">
    <property type="term" value="C:plasma membrane"/>
    <property type="evidence" value="ECO:0007669"/>
    <property type="project" value="UniProtKB-SubCell"/>
</dbReference>
<dbReference type="Gene3D" id="1.10.287.1260">
    <property type="match status" value="1"/>
</dbReference>
<dbReference type="Pfam" id="PF21088">
    <property type="entry name" value="MS_channel_1st"/>
    <property type="match status" value="1"/>
</dbReference>
<keyword evidence="3" id="KW-1003">Cell membrane</keyword>
<keyword evidence="4" id="KW-0812">Transmembrane</keyword>
<dbReference type="InterPro" id="IPR011066">
    <property type="entry name" value="MscS_channel_C_sf"/>
</dbReference>
<evidence type="ECO:0000259" key="10">
    <source>
        <dbReference type="Pfam" id="PF21082"/>
    </source>
</evidence>
<evidence type="ECO:0000256" key="6">
    <source>
        <dbReference type="ARBA" id="ARBA00023136"/>
    </source>
</evidence>
<dbReference type="InterPro" id="IPR011014">
    <property type="entry name" value="MscS_channel_TM-2"/>
</dbReference>
<proteinExistence type="inferred from homology"/>
<reference evidence="12" key="1">
    <citation type="journal article" date="2004" name="Appl. Environ. Microbiol.">
        <title>Long-chain N-acyltyrosine synthases from environmental DNA.</title>
        <authorList>
            <person name="Brady S.F."/>
            <person name="Chao C.J."/>
            <person name="Clardy J."/>
        </authorList>
    </citation>
    <scope>NUCLEOTIDE SEQUENCE</scope>
</reference>
<evidence type="ECO:0000256" key="1">
    <source>
        <dbReference type="ARBA" id="ARBA00004651"/>
    </source>
</evidence>
<keyword evidence="5" id="KW-1133">Transmembrane helix</keyword>
<dbReference type="InterPro" id="IPR006686">
    <property type="entry name" value="MscS_channel_CS"/>
</dbReference>
<evidence type="ECO:0000313" key="12">
    <source>
        <dbReference type="EMBL" id="AEQ20298.1"/>
    </source>
</evidence>
<comment type="similarity">
    <text evidence="2">Belongs to the MscS (TC 1.A.23) family.</text>
</comment>
<dbReference type="Pfam" id="PF00924">
    <property type="entry name" value="MS_channel_2nd"/>
    <property type="match status" value="1"/>
</dbReference>
<feature type="domain" description="Mechanosensitive ion channel MscS" evidence="9">
    <location>
        <begin position="358"/>
        <end position="424"/>
    </location>
</feature>
<name>G4WV46_9BACT</name>
<evidence type="ECO:0000256" key="4">
    <source>
        <dbReference type="ARBA" id="ARBA00022692"/>
    </source>
</evidence>
<evidence type="ECO:0000259" key="11">
    <source>
        <dbReference type="Pfam" id="PF21088"/>
    </source>
</evidence>
<dbReference type="InterPro" id="IPR049278">
    <property type="entry name" value="MS_channel_C"/>
</dbReference>
<organism evidence="12">
    <name type="scientific">uncultured bacterium CSLG7</name>
    <dbReference type="NCBI Taxonomy" id="1091577"/>
    <lineage>
        <taxon>Bacteria</taxon>
        <taxon>environmental samples</taxon>
    </lineage>
</organism>
<dbReference type="SUPFAM" id="SSF82689">
    <property type="entry name" value="Mechanosensitive channel protein MscS (YggB), C-terminal domain"/>
    <property type="match status" value="1"/>
</dbReference>
<evidence type="ECO:0000256" key="5">
    <source>
        <dbReference type="ARBA" id="ARBA00022989"/>
    </source>
</evidence>
<dbReference type="Gene3D" id="2.30.30.60">
    <property type="match status" value="1"/>
</dbReference>
<feature type="signal peptide" evidence="8">
    <location>
        <begin position="1"/>
        <end position="24"/>
    </location>
</feature>
<dbReference type="PANTHER" id="PTHR30566:SF5">
    <property type="entry name" value="MECHANOSENSITIVE ION CHANNEL PROTEIN 1, MITOCHONDRIAL-RELATED"/>
    <property type="match status" value="1"/>
</dbReference>
<keyword evidence="8" id="KW-0732">Signal</keyword>
<dbReference type="SUPFAM" id="SSF50182">
    <property type="entry name" value="Sm-like ribonucleoproteins"/>
    <property type="match status" value="1"/>
</dbReference>
<feature type="region of interest" description="Disordered" evidence="7">
    <location>
        <begin position="27"/>
        <end position="49"/>
    </location>
</feature>
<evidence type="ECO:0000256" key="8">
    <source>
        <dbReference type="SAM" id="SignalP"/>
    </source>
</evidence>
<accession>G4WV46</accession>
<reference evidence="12" key="2">
    <citation type="journal article" date="2011" name="J. Bacteriol.">
        <title>Long-chain N-acyl amino acid synthases are linked to the putative PEP-CTERM/exosortase protein-sorting system in Gram-negative bacteria.</title>
        <authorList>
            <person name="Craig J.W."/>
            <person name="Cherry M.A."/>
            <person name="Brady S.F."/>
        </authorList>
    </citation>
    <scope>NUCLEOTIDE SEQUENCE</scope>
</reference>
<dbReference type="Pfam" id="PF21082">
    <property type="entry name" value="MS_channel_3rd"/>
    <property type="match status" value="1"/>
</dbReference>
<feature type="chain" id="PRO_5003470727" evidence="8">
    <location>
        <begin position="25"/>
        <end position="544"/>
    </location>
</feature>
<dbReference type="InterPro" id="IPR023408">
    <property type="entry name" value="MscS_beta-dom_sf"/>
</dbReference>
<dbReference type="InterPro" id="IPR049142">
    <property type="entry name" value="MS_channel_1st"/>
</dbReference>
<evidence type="ECO:0000256" key="7">
    <source>
        <dbReference type="SAM" id="MobiDB-lite"/>
    </source>
</evidence>
<dbReference type="PROSITE" id="PS01246">
    <property type="entry name" value="UPF0003"/>
    <property type="match status" value="1"/>
</dbReference>
<dbReference type="InterPro" id="IPR006685">
    <property type="entry name" value="MscS_channel_2nd"/>
</dbReference>